<protein>
    <recommendedName>
        <fullName evidence="3">N-acetyltransferase domain-containing protein</fullName>
    </recommendedName>
</protein>
<dbReference type="GeneID" id="78082991"/>
<feature type="domain" description="N-acetyltransferase" evidence="3">
    <location>
        <begin position="1"/>
        <end position="145"/>
    </location>
</feature>
<evidence type="ECO:0000313" key="5">
    <source>
        <dbReference type="Proteomes" id="UP000006420"/>
    </source>
</evidence>
<dbReference type="CDD" id="cd04301">
    <property type="entry name" value="NAT_SF"/>
    <property type="match status" value="2"/>
</dbReference>
<feature type="domain" description="N-acetyltransferase" evidence="3">
    <location>
        <begin position="146"/>
        <end position="283"/>
    </location>
</feature>
<dbReference type="SUPFAM" id="SSF55729">
    <property type="entry name" value="Acyl-CoA N-acyltransferases (Nat)"/>
    <property type="match status" value="2"/>
</dbReference>
<dbReference type="eggNOG" id="COG0456">
    <property type="taxonomic scope" value="Bacteria"/>
</dbReference>
<evidence type="ECO:0000256" key="2">
    <source>
        <dbReference type="ARBA" id="ARBA00023315"/>
    </source>
</evidence>
<sequence length="283" mass="32495">MEIKSLSKTDFDIIFNAFNQAFADYEIQLNKEQLRTMLKRRGFNKDLSFAAFDRDKIVAFTLNGIGHFNGLYTSYDTGTGTLSQYRGQGLATQIFEYSIPFLQEAGIKQYLLEVLQHNTKAVSVYKKLGFEVSREFNYSMQKNEDINISEKEFANYYSVKFISIEQLNPLSSFGDFYPSWQNSLESIQRAANDFICLGVFTNEQLVGYCVFEPISGDVTQIAVNKQFRRKGVASLLLNEMVKLNKNPILKIINTDILCDSICSFLKAKNIEMKGMQFEMIRKI</sequence>
<dbReference type="PANTHER" id="PTHR43420:SF44">
    <property type="entry name" value="ACETYLTRANSFERASE YPEA"/>
    <property type="match status" value="1"/>
</dbReference>
<dbReference type="PANTHER" id="PTHR43420">
    <property type="entry name" value="ACETYLTRANSFERASE"/>
    <property type="match status" value="1"/>
</dbReference>
<accession>F8X1W6</accession>
<dbReference type="Proteomes" id="UP000006420">
    <property type="component" value="Unassembled WGS sequence"/>
</dbReference>
<dbReference type="GO" id="GO:0016747">
    <property type="term" value="F:acyltransferase activity, transferring groups other than amino-acyl groups"/>
    <property type="evidence" value="ECO:0007669"/>
    <property type="project" value="InterPro"/>
</dbReference>
<dbReference type="OrthoDB" id="4228396at2"/>
<evidence type="ECO:0000256" key="1">
    <source>
        <dbReference type="ARBA" id="ARBA00022679"/>
    </source>
</evidence>
<dbReference type="AlphaFoldDB" id="F8X1W6"/>
<evidence type="ECO:0000259" key="3">
    <source>
        <dbReference type="PROSITE" id="PS51186"/>
    </source>
</evidence>
<keyword evidence="1" id="KW-0808">Transferase</keyword>
<evidence type="ECO:0000313" key="4">
    <source>
        <dbReference type="EMBL" id="EGK06100.1"/>
    </source>
</evidence>
<organism evidence="4 5">
    <name type="scientific">Dysgonomonas mossii DSM 22836</name>
    <dbReference type="NCBI Taxonomy" id="742767"/>
    <lineage>
        <taxon>Bacteria</taxon>
        <taxon>Pseudomonadati</taxon>
        <taxon>Bacteroidota</taxon>
        <taxon>Bacteroidia</taxon>
        <taxon>Bacteroidales</taxon>
        <taxon>Dysgonomonadaceae</taxon>
        <taxon>Dysgonomonas</taxon>
    </lineage>
</organism>
<keyword evidence="2" id="KW-0012">Acyltransferase</keyword>
<dbReference type="PROSITE" id="PS51186">
    <property type="entry name" value="GNAT"/>
    <property type="match status" value="2"/>
</dbReference>
<dbReference type="STRING" id="742767.HMPREF9456_02364"/>
<dbReference type="HOGENOM" id="CLU_062214_0_0_10"/>
<name>F8X1W6_9BACT</name>
<gene>
    <name evidence="4" type="ORF">HMPREF9456_02364</name>
</gene>
<proteinExistence type="predicted"/>
<dbReference type="Pfam" id="PF00583">
    <property type="entry name" value="Acetyltransf_1"/>
    <property type="match status" value="2"/>
</dbReference>
<reference evidence="4 5" key="1">
    <citation type="submission" date="2011-04" db="EMBL/GenBank/DDBJ databases">
        <title>The Genome Sequence of Dysgonomonas mossii DSM 22836.</title>
        <authorList>
            <consortium name="The Broad Institute Genome Sequencing Platform"/>
            <person name="Earl A."/>
            <person name="Ward D."/>
            <person name="Feldgarden M."/>
            <person name="Gevers D."/>
            <person name="Pudlo N."/>
            <person name="Martens E."/>
            <person name="Allen-Vercoe E."/>
            <person name="Young S.K."/>
            <person name="Zeng Q."/>
            <person name="Gargeya S."/>
            <person name="Fitzgerald M."/>
            <person name="Haas B."/>
            <person name="Abouelleil A."/>
            <person name="Alvarado L."/>
            <person name="Arachchi H.M."/>
            <person name="Berlin A."/>
            <person name="Brown A."/>
            <person name="Chapman S.B."/>
            <person name="Chen Z."/>
            <person name="Dunbar C."/>
            <person name="Freedman E."/>
            <person name="Gearin G."/>
            <person name="Gellesch M."/>
            <person name="Goldberg J."/>
            <person name="Griggs A."/>
            <person name="Gujja S."/>
            <person name="Heiman D."/>
            <person name="Howarth C."/>
            <person name="Larson L."/>
            <person name="Lui A."/>
            <person name="MacDonald P.J.P."/>
            <person name="Mehta T."/>
            <person name="Montmayeur A."/>
            <person name="Murphy C."/>
            <person name="Neiman D."/>
            <person name="Pearson M."/>
            <person name="Priest M."/>
            <person name="Roberts A."/>
            <person name="Saif S."/>
            <person name="Shea T."/>
            <person name="Shenoy N."/>
            <person name="Sisk P."/>
            <person name="Stolte C."/>
            <person name="Sykes S."/>
            <person name="Yandava C."/>
            <person name="Wortman J."/>
            <person name="Nusbaum C."/>
            <person name="Birren B."/>
        </authorList>
    </citation>
    <scope>NUCLEOTIDE SEQUENCE [LARGE SCALE GENOMIC DNA]</scope>
    <source>
        <strain evidence="4 5">DSM 22836</strain>
    </source>
</reference>
<dbReference type="RefSeq" id="WP_006843734.1">
    <property type="nucleotide sequence ID" value="NZ_AQWJ01000009.1"/>
</dbReference>
<dbReference type="Gene3D" id="3.40.630.30">
    <property type="match status" value="2"/>
</dbReference>
<dbReference type="InterPro" id="IPR016181">
    <property type="entry name" value="Acyl_CoA_acyltransferase"/>
</dbReference>
<comment type="caution">
    <text evidence="4">The sequence shown here is derived from an EMBL/GenBank/DDBJ whole genome shotgun (WGS) entry which is preliminary data.</text>
</comment>
<keyword evidence="5" id="KW-1185">Reference proteome</keyword>
<dbReference type="InterPro" id="IPR050680">
    <property type="entry name" value="YpeA/RimI_acetyltransf"/>
</dbReference>
<dbReference type="EMBL" id="ADLW01000010">
    <property type="protein sequence ID" value="EGK06100.1"/>
    <property type="molecule type" value="Genomic_DNA"/>
</dbReference>
<dbReference type="InterPro" id="IPR000182">
    <property type="entry name" value="GNAT_dom"/>
</dbReference>